<dbReference type="EMBL" id="ADBJ01000031">
    <property type="protein sequence ID" value="EFA79849.1"/>
    <property type="molecule type" value="Genomic_DNA"/>
</dbReference>
<dbReference type="AlphaFoldDB" id="D3BFD5"/>
<dbReference type="GeneID" id="31362150"/>
<sequence length="111" mass="13122">MTYHAYVSKSDWDLLKQIFNLEYVLLDNNSAQFEIDKQVIRHSDDDPYKCYSNQFNIDPIWIQVAYRCQNQNYALIVFQEVILSSTKLSTFQNNIQINIINNSITLVNNNH</sequence>
<proteinExistence type="predicted"/>
<evidence type="ECO:0000313" key="1">
    <source>
        <dbReference type="EMBL" id="EFA79849.1"/>
    </source>
</evidence>
<accession>D3BFD5</accession>
<protein>
    <submittedName>
        <fullName evidence="1">Uncharacterized protein</fullName>
    </submittedName>
</protein>
<dbReference type="InParanoid" id="D3BFD5"/>
<dbReference type="Proteomes" id="UP000001396">
    <property type="component" value="Unassembled WGS sequence"/>
</dbReference>
<dbReference type="RefSeq" id="XP_020431970.1">
    <property type="nucleotide sequence ID" value="XM_020577522.1"/>
</dbReference>
<gene>
    <name evidence="1" type="ORF">PPL_06668</name>
</gene>
<organism evidence="1 2">
    <name type="scientific">Heterostelium pallidum (strain ATCC 26659 / Pp 5 / PN500)</name>
    <name type="common">Cellular slime mold</name>
    <name type="synonym">Polysphondylium pallidum</name>
    <dbReference type="NCBI Taxonomy" id="670386"/>
    <lineage>
        <taxon>Eukaryota</taxon>
        <taxon>Amoebozoa</taxon>
        <taxon>Evosea</taxon>
        <taxon>Eumycetozoa</taxon>
        <taxon>Dictyostelia</taxon>
        <taxon>Acytosteliales</taxon>
        <taxon>Acytosteliaceae</taxon>
        <taxon>Heterostelium</taxon>
    </lineage>
</organism>
<evidence type="ECO:0000313" key="2">
    <source>
        <dbReference type="Proteomes" id="UP000001396"/>
    </source>
</evidence>
<keyword evidence="2" id="KW-1185">Reference proteome</keyword>
<comment type="caution">
    <text evidence="1">The sequence shown here is derived from an EMBL/GenBank/DDBJ whole genome shotgun (WGS) entry which is preliminary data.</text>
</comment>
<reference evidence="1 2" key="1">
    <citation type="journal article" date="2011" name="Genome Res.">
        <title>Phylogeny-wide analysis of social amoeba genomes highlights ancient origins for complex intercellular communication.</title>
        <authorList>
            <person name="Heidel A.J."/>
            <person name="Lawal H.M."/>
            <person name="Felder M."/>
            <person name="Schilde C."/>
            <person name="Helps N.R."/>
            <person name="Tunggal B."/>
            <person name="Rivero F."/>
            <person name="John U."/>
            <person name="Schleicher M."/>
            <person name="Eichinger L."/>
            <person name="Platzer M."/>
            <person name="Noegel A.A."/>
            <person name="Schaap P."/>
            <person name="Gloeckner G."/>
        </authorList>
    </citation>
    <scope>NUCLEOTIDE SEQUENCE [LARGE SCALE GENOMIC DNA]</scope>
    <source>
        <strain evidence="2">ATCC 26659 / Pp 5 / PN500</strain>
    </source>
</reference>
<name>D3BFD5_HETP5</name>